<keyword evidence="4" id="KW-1185">Reference proteome</keyword>
<keyword evidence="2" id="KW-0732">Signal</keyword>
<dbReference type="Proteomes" id="UP001498398">
    <property type="component" value="Unassembled WGS sequence"/>
</dbReference>
<feature type="signal peptide" evidence="2">
    <location>
        <begin position="1"/>
        <end position="22"/>
    </location>
</feature>
<comment type="caution">
    <text evidence="3">The sequence shown here is derived from an EMBL/GenBank/DDBJ whole genome shotgun (WGS) entry which is preliminary data.</text>
</comment>
<dbReference type="CDD" id="cd11577">
    <property type="entry name" value="GH71"/>
    <property type="match status" value="1"/>
</dbReference>
<dbReference type="InterPro" id="IPR005197">
    <property type="entry name" value="Glyco_hydro_71"/>
</dbReference>
<accession>A0ABR1K3S1</accession>
<feature type="region of interest" description="Disordered" evidence="1">
    <location>
        <begin position="534"/>
        <end position="559"/>
    </location>
</feature>
<organism evidence="3 4">
    <name type="scientific">Marasmiellus scandens</name>
    <dbReference type="NCBI Taxonomy" id="2682957"/>
    <lineage>
        <taxon>Eukaryota</taxon>
        <taxon>Fungi</taxon>
        <taxon>Dikarya</taxon>
        <taxon>Basidiomycota</taxon>
        <taxon>Agaricomycotina</taxon>
        <taxon>Agaricomycetes</taxon>
        <taxon>Agaricomycetidae</taxon>
        <taxon>Agaricales</taxon>
        <taxon>Marasmiineae</taxon>
        <taxon>Omphalotaceae</taxon>
        <taxon>Marasmiellus</taxon>
    </lineage>
</organism>
<dbReference type="Gene3D" id="3.20.20.80">
    <property type="entry name" value="Glycosidases"/>
    <property type="match status" value="1"/>
</dbReference>
<evidence type="ECO:0000256" key="1">
    <source>
        <dbReference type="SAM" id="MobiDB-lite"/>
    </source>
</evidence>
<proteinExistence type="predicted"/>
<evidence type="ECO:0000313" key="4">
    <source>
        <dbReference type="Proteomes" id="UP001498398"/>
    </source>
</evidence>
<evidence type="ECO:0000256" key="2">
    <source>
        <dbReference type="SAM" id="SignalP"/>
    </source>
</evidence>
<gene>
    <name evidence="3" type="ORF">VKT23_003722</name>
</gene>
<dbReference type="EMBL" id="JBANRG010000003">
    <property type="protein sequence ID" value="KAK7469234.1"/>
    <property type="molecule type" value="Genomic_DNA"/>
</dbReference>
<name>A0ABR1K3S1_9AGAR</name>
<reference evidence="3 4" key="1">
    <citation type="submission" date="2024-01" db="EMBL/GenBank/DDBJ databases">
        <title>A draft genome for the cacao thread blight pathogen Marasmiellus scandens.</title>
        <authorList>
            <person name="Baruah I.K."/>
            <person name="Leung J."/>
            <person name="Bukari Y."/>
            <person name="Amoako-Attah I."/>
            <person name="Meinhardt L.W."/>
            <person name="Bailey B.A."/>
            <person name="Cohen S.P."/>
        </authorList>
    </citation>
    <scope>NUCLEOTIDE SEQUENCE [LARGE SCALE GENOMIC DNA]</scope>
    <source>
        <strain evidence="3 4">GH-19</strain>
    </source>
</reference>
<sequence>MLSLLFCLLAFTFFQLSSFTHALPVPYRPFRPDDRLLFMRQAVPPQLETPTSPRTKYVVAHHMVGNTFPYTLQDWTDDIFLAHASGIDGFALNIGRDEWQPDRVTDAYQAALQSGLAFKMFLSLDMSSLPCASTSDAQSLRSLVLKFSSHPNQLVYSKPASNSGNPLPLVSTFAGETCTFGLDTPANAWRSQFTENDELKDKITFVPSFFIDPGSFKDFEGVMDGDFHWNGGWPVELTTASAGSSSTSLSSDLTNLLGLGTGVVQQISSNVIPHLSTLLGNSKSKVANPSTASQSDTDSSVAESIASALAKFIGSTEGDLQHVQGLNTISASSRRKRDNDGNGSKIYMAAVSPWFFTHFGADTFNKNFFYVADQHLYAKRWESLISASADAQQQALSADSGTNDTSSIFNDVDIVEIISWNDYGESHYVGPIKGAQPTGSEQWTNGMGHEAWLPLTAYYATAFKTGSFPNITKEDEKLFMWSRPHPAQATASQDGVGNVLGSELAEDSVWAITLLAEPANITFEVYQMDQMPDANASATNNSNSSAPVTDSDPDPDAQSQVQVVASQTFSVPAGLSKLSVPISVPDSVQQQGGVGVSVRGRVVRSSSPSSGSEVEEASLSTPSLELDAGKEGFVFVKNPEKFNFNAWVGCAGCASLNNTTTAATPAESAAEIA</sequence>
<evidence type="ECO:0000313" key="3">
    <source>
        <dbReference type="EMBL" id="KAK7469234.1"/>
    </source>
</evidence>
<evidence type="ECO:0008006" key="5">
    <source>
        <dbReference type="Google" id="ProtNLM"/>
    </source>
</evidence>
<dbReference type="Pfam" id="PF03659">
    <property type="entry name" value="Glyco_hydro_71"/>
    <property type="match status" value="1"/>
</dbReference>
<protein>
    <recommendedName>
        <fullName evidence="5">Glycoside hydrolase family 71 protein</fullName>
    </recommendedName>
</protein>
<feature type="chain" id="PRO_5045397776" description="Glycoside hydrolase family 71 protein" evidence="2">
    <location>
        <begin position="23"/>
        <end position="673"/>
    </location>
</feature>